<evidence type="ECO:0000313" key="2">
    <source>
        <dbReference type="EMBL" id="ETV90232.1"/>
    </source>
</evidence>
<dbReference type="PANTHER" id="PTHR47169">
    <property type="entry name" value="OS01G0541250 PROTEIN"/>
    <property type="match status" value="1"/>
</dbReference>
<dbReference type="GeneID" id="20091984"/>
<dbReference type="eggNOG" id="ENOG502QQNW">
    <property type="taxonomic scope" value="Eukaryota"/>
</dbReference>
<dbReference type="EMBL" id="KI914059">
    <property type="protein sequence ID" value="ETV90232.1"/>
    <property type="molecule type" value="Genomic_DNA"/>
</dbReference>
<dbReference type="OrthoDB" id="74246at2759"/>
<protein>
    <submittedName>
        <fullName evidence="2">Uncharacterized protein</fullName>
    </submittedName>
</protein>
<dbReference type="VEuPathDB" id="FungiDB:H310_14934"/>
<sequence length="190" mass="21736">MTFNVDRSTDIRSRKKGHSGRNLKHDSVAQRLKLVPKARRKTFRIFVKYTSTIKPQLTDANQAVRLKWAMDHVHAVTPDDYAFADMMNVVHVDEKWFFASRVSKSYYLAPDEEPPHRTCKSKNFITKVMFLSAIGTWHFTEKVPAARTSKNRPAGTLVTVPVSVTRDVYRAMLIDNVFPAIKAKWPAGDT</sequence>
<dbReference type="GO" id="GO:0003676">
    <property type="term" value="F:nucleic acid binding"/>
    <property type="evidence" value="ECO:0007669"/>
    <property type="project" value="InterPro"/>
</dbReference>
<accession>A0A024TA50</accession>
<feature type="compositionally biased region" description="Basic residues" evidence="1">
    <location>
        <begin position="13"/>
        <end position="22"/>
    </location>
</feature>
<feature type="region of interest" description="Disordered" evidence="1">
    <location>
        <begin position="1"/>
        <end position="25"/>
    </location>
</feature>
<dbReference type="PANTHER" id="PTHR47169:SF2">
    <property type="entry name" value="OS01G0541250 PROTEIN"/>
    <property type="match status" value="1"/>
</dbReference>
<dbReference type="InterPro" id="IPR036397">
    <property type="entry name" value="RNaseH_sf"/>
</dbReference>
<organism evidence="2">
    <name type="scientific">Aphanomyces invadans</name>
    <dbReference type="NCBI Taxonomy" id="157072"/>
    <lineage>
        <taxon>Eukaryota</taxon>
        <taxon>Sar</taxon>
        <taxon>Stramenopiles</taxon>
        <taxon>Oomycota</taxon>
        <taxon>Saprolegniomycetes</taxon>
        <taxon>Saprolegniales</taxon>
        <taxon>Verrucalvaceae</taxon>
        <taxon>Aphanomyces</taxon>
    </lineage>
</organism>
<dbReference type="Gene3D" id="3.30.420.10">
    <property type="entry name" value="Ribonuclease H-like superfamily/Ribonuclease H"/>
    <property type="match status" value="1"/>
</dbReference>
<dbReference type="RefSeq" id="XP_008881133.1">
    <property type="nucleotide sequence ID" value="XM_008882911.1"/>
</dbReference>
<proteinExistence type="predicted"/>
<dbReference type="AlphaFoldDB" id="A0A024TA50"/>
<gene>
    <name evidence="2" type="ORF">H310_14934</name>
</gene>
<evidence type="ECO:0000256" key="1">
    <source>
        <dbReference type="SAM" id="MobiDB-lite"/>
    </source>
</evidence>
<name>A0A024TA50_9STRA</name>
<reference evidence="2" key="1">
    <citation type="submission" date="2013-12" db="EMBL/GenBank/DDBJ databases">
        <title>The Genome Sequence of Aphanomyces invadans NJM9701.</title>
        <authorList>
            <consortium name="The Broad Institute Genomics Platform"/>
            <person name="Russ C."/>
            <person name="Tyler B."/>
            <person name="van West P."/>
            <person name="Dieguez-Uribeondo J."/>
            <person name="Young S.K."/>
            <person name="Zeng Q."/>
            <person name="Gargeya S."/>
            <person name="Fitzgerald M."/>
            <person name="Abouelleil A."/>
            <person name="Alvarado L."/>
            <person name="Chapman S.B."/>
            <person name="Gainer-Dewar J."/>
            <person name="Goldberg J."/>
            <person name="Griggs A."/>
            <person name="Gujja S."/>
            <person name="Hansen M."/>
            <person name="Howarth C."/>
            <person name="Imamovic A."/>
            <person name="Ireland A."/>
            <person name="Larimer J."/>
            <person name="McCowan C."/>
            <person name="Murphy C."/>
            <person name="Pearson M."/>
            <person name="Poon T.W."/>
            <person name="Priest M."/>
            <person name="Roberts A."/>
            <person name="Saif S."/>
            <person name="Shea T."/>
            <person name="Sykes S."/>
            <person name="Wortman J."/>
            <person name="Nusbaum C."/>
            <person name="Birren B."/>
        </authorList>
    </citation>
    <scope>NUCLEOTIDE SEQUENCE [LARGE SCALE GENOMIC DNA]</scope>
    <source>
        <strain evidence="2">NJM9701</strain>
    </source>
</reference>